<protein>
    <submittedName>
        <fullName evidence="1">Uncharacterized protein</fullName>
    </submittedName>
</protein>
<gene>
    <name evidence="1" type="ORF">LCGC14_1208340</name>
</gene>
<reference evidence="1" key="1">
    <citation type="journal article" date="2015" name="Nature">
        <title>Complex archaea that bridge the gap between prokaryotes and eukaryotes.</title>
        <authorList>
            <person name="Spang A."/>
            <person name="Saw J.H."/>
            <person name="Jorgensen S.L."/>
            <person name="Zaremba-Niedzwiedzka K."/>
            <person name="Martijn J."/>
            <person name="Lind A.E."/>
            <person name="van Eijk R."/>
            <person name="Schleper C."/>
            <person name="Guy L."/>
            <person name="Ettema T.J."/>
        </authorList>
    </citation>
    <scope>NUCLEOTIDE SEQUENCE</scope>
</reference>
<proteinExistence type="predicted"/>
<name>A0A0F9PJH9_9ZZZZ</name>
<sequence>MAEGKVQHRMKLPDGINLGDECRRGNSYMVWVECPVCGGRRWMQKSNDRGATGGAFFQVCRDCHIKKQKVLMCRYNSNPNYNPDTREMLGSE</sequence>
<dbReference type="AlphaFoldDB" id="A0A0F9PJH9"/>
<comment type="caution">
    <text evidence="1">The sequence shown here is derived from an EMBL/GenBank/DDBJ whole genome shotgun (WGS) entry which is preliminary data.</text>
</comment>
<accession>A0A0F9PJH9</accession>
<organism evidence="1">
    <name type="scientific">marine sediment metagenome</name>
    <dbReference type="NCBI Taxonomy" id="412755"/>
    <lineage>
        <taxon>unclassified sequences</taxon>
        <taxon>metagenomes</taxon>
        <taxon>ecological metagenomes</taxon>
    </lineage>
</organism>
<dbReference type="EMBL" id="LAZR01006264">
    <property type="protein sequence ID" value="KKM93442.1"/>
    <property type="molecule type" value="Genomic_DNA"/>
</dbReference>
<evidence type="ECO:0000313" key="1">
    <source>
        <dbReference type="EMBL" id="KKM93442.1"/>
    </source>
</evidence>